<evidence type="ECO:0000313" key="3">
    <source>
        <dbReference type="EMBL" id="KAG6409455.1"/>
    </source>
</evidence>
<comment type="function">
    <text evidence="1">Catalyzes the 1,3-allylic rearrangement of the homoallylic substrate isopentenyl (IPP) to its highly electrophilic allylic isomer, dimethylallyl diphosphate (DMAPP).</text>
</comment>
<dbReference type="PANTHER" id="PTHR10885">
    <property type="entry name" value="ISOPENTENYL-DIPHOSPHATE DELTA-ISOMERASE"/>
    <property type="match status" value="1"/>
</dbReference>
<accession>A0A8X8X7T1</accession>
<dbReference type="EMBL" id="PNBA02000010">
    <property type="protein sequence ID" value="KAG6409455.1"/>
    <property type="molecule type" value="Genomic_DNA"/>
</dbReference>
<feature type="domain" description="Nudix hydrolase" evidence="2">
    <location>
        <begin position="61"/>
        <end position="208"/>
    </location>
</feature>
<evidence type="ECO:0000256" key="1">
    <source>
        <dbReference type="ARBA" id="ARBA00003951"/>
    </source>
</evidence>
<gene>
    <name evidence="3" type="ORF">SASPL_127494</name>
</gene>
<dbReference type="GO" id="GO:0009240">
    <property type="term" value="P:isopentenyl diphosphate biosynthetic process"/>
    <property type="evidence" value="ECO:0007669"/>
    <property type="project" value="TreeGrafter"/>
</dbReference>
<sequence length="208" mass="23353">MFMSMSSSSTLILHNSLPALTPRLPMTRLCRQVYSSAMDAVRLPMTRLCRQVYSSAMDAVQRRLMFEDEPLDEEDQFRKSAAQSIQRVSLQLKPRATASATIRNESDLPSRLDQHLLQPPRTVRVAAQRKLSDELGIATDEVPVDHFVPLGGILYKAPSDGIWGEHELDYLLLIVGDVRVDPNPGEVAGVRYVDREQLKELVRKANVG</sequence>
<dbReference type="AlphaFoldDB" id="A0A8X8X7T1"/>
<dbReference type="GO" id="GO:0004452">
    <property type="term" value="F:isopentenyl-diphosphate delta-isomerase activity"/>
    <property type="evidence" value="ECO:0007669"/>
    <property type="project" value="TreeGrafter"/>
</dbReference>
<dbReference type="InterPro" id="IPR015797">
    <property type="entry name" value="NUDIX_hydrolase-like_dom_sf"/>
</dbReference>
<keyword evidence="4" id="KW-1185">Reference proteome</keyword>
<name>A0A8X8X7T1_SALSN</name>
<dbReference type="GO" id="GO:0005737">
    <property type="term" value="C:cytoplasm"/>
    <property type="evidence" value="ECO:0007669"/>
    <property type="project" value="TreeGrafter"/>
</dbReference>
<reference evidence="3" key="1">
    <citation type="submission" date="2018-01" db="EMBL/GenBank/DDBJ databases">
        <authorList>
            <person name="Mao J.F."/>
        </authorList>
    </citation>
    <scope>NUCLEOTIDE SEQUENCE</scope>
    <source>
        <strain evidence="3">Huo1</strain>
        <tissue evidence="3">Leaf</tissue>
    </source>
</reference>
<organism evidence="3">
    <name type="scientific">Salvia splendens</name>
    <name type="common">Scarlet sage</name>
    <dbReference type="NCBI Taxonomy" id="180675"/>
    <lineage>
        <taxon>Eukaryota</taxon>
        <taxon>Viridiplantae</taxon>
        <taxon>Streptophyta</taxon>
        <taxon>Embryophyta</taxon>
        <taxon>Tracheophyta</taxon>
        <taxon>Spermatophyta</taxon>
        <taxon>Magnoliopsida</taxon>
        <taxon>eudicotyledons</taxon>
        <taxon>Gunneridae</taxon>
        <taxon>Pentapetalae</taxon>
        <taxon>asterids</taxon>
        <taxon>lamiids</taxon>
        <taxon>Lamiales</taxon>
        <taxon>Lamiaceae</taxon>
        <taxon>Nepetoideae</taxon>
        <taxon>Mentheae</taxon>
        <taxon>Salviinae</taxon>
        <taxon>Salvia</taxon>
        <taxon>Salvia subgen. Calosphace</taxon>
        <taxon>core Calosphace</taxon>
    </lineage>
</organism>
<protein>
    <recommendedName>
        <fullName evidence="2">Nudix hydrolase domain-containing protein</fullName>
    </recommendedName>
</protein>
<evidence type="ECO:0000313" key="4">
    <source>
        <dbReference type="Proteomes" id="UP000298416"/>
    </source>
</evidence>
<dbReference type="Gene3D" id="3.90.79.10">
    <property type="entry name" value="Nucleoside Triphosphate Pyrophosphohydrolase"/>
    <property type="match status" value="1"/>
</dbReference>
<proteinExistence type="predicted"/>
<dbReference type="PROSITE" id="PS51462">
    <property type="entry name" value="NUDIX"/>
    <property type="match status" value="1"/>
</dbReference>
<dbReference type="PANTHER" id="PTHR10885:SF0">
    <property type="entry name" value="ISOPENTENYL-DIPHOSPHATE DELTA-ISOMERASE"/>
    <property type="match status" value="1"/>
</dbReference>
<evidence type="ECO:0000259" key="2">
    <source>
        <dbReference type="PROSITE" id="PS51462"/>
    </source>
</evidence>
<reference evidence="3" key="2">
    <citation type="submission" date="2020-08" db="EMBL/GenBank/DDBJ databases">
        <title>Plant Genome Project.</title>
        <authorList>
            <person name="Zhang R.-G."/>
        </authorList>
    </citation>
    <scope>NUCLEOTIDE SEQUENCE</scope>
    <source>
        <strain evidence="3">Huo1</strain>
        <tissue evidence="3">Leaf</tissue>
    </source>
</reference>
<dbReference type="InterPro" id="IPR000086">
    <property type="entry name" value="NUDIX_hydrolase_dom"/>
</dbReference>
<dbReference type="Proteomes" id="UP000298416">
    <property type="component" value="Unassembled WGS sequence"/>
</dbReference>
<dbReference type="Pfam" id="PF00293">
    <property type="entry name" value="NUDIX"/>
    <property type="match status" value="1"/>
</dbReference>
<dbReference type="SUPFAM" id="SSF55811">
    <property type="entry name" value="Nudix"/>
    <property type="match status" value="1"/>
</dbReference>
<comment type="caution">
    <text evidence="3">The sequence shown here is derived from an EMBL/GenBank/DDBJ whole genome shotgun (WGS) entry which is preliminary data.</text>
</comment>